<reference evidence="5 6" key="1">
    <citation type="submission" date="2015-09" db="EMBL/GenBank/DDBJ databases">
        <title>Draft genome of the parasitic nematode Teladorsagia circumcincta isolate WARC Sus (inbred).</title>
        <authorList>
            <person name="Mitreva M."/>
        </authorList>
    </citation>
    <scope>NUCLEOTIDE SEQUENCE [LARGE SCALE GENOMIC DNA]</scope>
    <source>
        <strain evidence="5 6">S</strain>
    </source>
</reference>
<dbReference type="Gene3D" id="1.10.565.10">
    <property type="entry name" value="Retinoid X Receptor"/>
    <property type="match status" value="1"/>
</dbReference>
<evidence type="ECO:0000313" key="5">
    <source>
        <dbReference type="EMBL" id="PIO75441.1"/>
    </source>
</evidence>
<dbReference type="GO" id="GO:0003700">
    <property type="term" value="F:DNA-binding transcription factor activity"/>
    <property type="evidence" value="ECO:0007669"/>
    <property type="project" value="TreeGrafter"/>
</dbReference>
<dbReference type="Proteomes" id="UP000230423">
    <property type="component" value="Unassembled WGS sequence"/>
</dbReference>
<evidence type="ECO:0000256" key="1">
    <source>
        <dbReference type="ARBA" id="ARBA00023015"/>
    </source>
</evidence>
<protein>
    <recommendedName>
        <fullName evidence="4">NR LBD domain-containing protein</fullName>
    </recommendedName>
</protein>
<evidence type="ECO:0000259" key="4">
    <source>
        <dbReference type="PROSITE" id="PS51843"/>
    </source>
</evidence>
<evidence type="ECO:0000313" key="6">
    <source>
        <dbReference type="Proteomes" id="UP000230423"/>
    </source>
</evidence>
<dbReference type="PANTHER" id="PTHR46011:SF6">
    <property type="entry name" value="HIGH ZINC ACTIVATED NUCLEAR RECEPTOR PROTEIN"/>
    <property type="match status" value="1"/>
</dbReference>
<keyword evidence="6" id="KW-1185">Reference proteome</keyword>
<dbReference type="GO" id="GO:0005634">
    <property type="term" value="C:nucleus"/>
    <property type="evidence" value="ECO:0007669"/>
    <property type="project" value="TreeGrafter"/>
</dbReference>
<evidence type="ECO:0000256" key="2">
    <source>
        <dbReference type="ARBA" id="ARBA00023163"/>
    </source>
</evidence>
<organism evidence="5 6">
    <name type="scientific">Teladorsagia circumcincta</name>
    <name type="common">Brown stomach worm</name>
    <name type="synonym">Ostertagia circumcincta</name>
    <dbReference type="NCBI Taxonomy" id="45464"/>
    <lineage>
        <taxon>Eukaryota</taxon>
        <taxon>Metazoa</taxon>
        <taxon>Ecdysozoa</taxon>
        <taxon>Nematoda</taxon>
        <taxon>Chromadorea</taxon>
        <taxon>Rhabditida</taxon>
        <taxon>Rhabditina</taxon>
        <taxon>Rhabditomorpha</taxon>
        <taxon>Strongyloidea</taxon>
        <taxon>Trichostrongylidae</taxon>
        <taxon>Teladorsagia</taxon>
    </lineage>
</organism>
<proteinExistence type="predicted"/>
<keyword evidence="2" id="KW-0804">Transcription</keyword>
<dbReference type="OrthoDB" id="5830034at2759"/>
<sequence>MLKECLNDGERISTLTVMQNLEITDTEYAALLALALWSPIIKSTTKTIEHVAQEARARIFHQLHLLYRMDNNDNYSIRFGELMILNGAFQVSCCKFREDIVLFNLFDVFEDTFMYDLVKR</sequence>
<keyword evidence="3" id="KW-0675">Receptor</keyword>
<evidence type="ECO:0000256" key="3">
    <source>
        <dbReference type="ARBA" id="ARBA00023170"/>
    </source>
</evidence>
<dbReference type="SUPFAM" id="SSF48508">
    <property type="entry name" value="Nuclear receptor ligand-binding domain"/>
    <property type="match status" value="1"/>
</dbReference>
<dbReference type="InterPro" id="IPR035500">
    <property type="entry name" value="NHR-like_dom_sf"/>
</dbReference>
<dbReference type="Pfam" id="PF00104">
    <property type="entry name" value="Hormone_recep"/>
    <property type="match status" value="1"/>
</dbReference>
<dbReference type="InterPro" id="IPR000536">
    <property type="entry name" value="Nucl_hrmn_rcpt_lig-bd"/>
</dbReference>
<gene>
    <name evidence="5" type="ORF">TELCIR_02514</name>
</gene>
<feature type="domain" description="NR LBD" evidence="4">
    <location>
        <begin position="1"/>
        <end position="120"/>
    </location>
</feature>
<dbReference type="PROSITE" id="PS51843">
    <property type="entry name" value="NR_LBD"/>
    <property type="match status" value="1"/>
</dbReference>
<name>A0A2G9UYX0_TELCI</name>
<keyword evidence="1" id="KW-0805">Transcription regulation</keyword>
<accession>A0A2G9UYX0</accession>
<dbReference type="PANTHER" id="PTHR46011">
    <property type="entry name" value="NUCLEAR HORMONE RECEPTOR FAMILY MEMBER NHR-86-RELATED"/>
    <property type="match status" value="1"/>
</dbReference>
<dbReference type="EMBL" id="KZ345142">
    <property type="protein sequence ID" value="PIO75441.1"/>
    <property type="molecule type" value="Genomic_DNA"/>
</dbReference>
<dbReference type="AlphaFoldDB" id="A0A2G9UYX0"/>